<dbReference type="Proteomes" id="UP001595617">
    <property type="component" value="Unassembled WGS sequence"/>
</dbReference>
<evidence type="ECO:0000313" key="3">
    <source>
        <dbReference type="Proteomes" id="UP001595617"/>
    </source>
</evidence>
<dbReference type="PANTHER" id="PTHR13504:SF38">
    <property type="entry name" value="FIDO DOMAIN-CONTAINING PROTEIN"/>
    <property type="match status" value="1"/>
</dbReference>
<keyword evidence="3" id="KW-1185">Reference proteome</keyword>
<organism evidence="2 3">
    <name type="scientific">Saccharospirillum mangrovi</name>
    <dbReference type="NCBI Taxonomy" id="2161747"/>
    <lineage>
        <taxon>Bacteria</taxon>
        <taxon>Pseudomonadati</taxon>
        <taxon>Pseudomonadota</taxon>
        <taxon>Gammaproteobacteria</taxon>
        <taxon>Oceanospirillales</taxon>
        <taxon>Saccharospirillaceae</taxon>
        <taxon>Saccharospirillum</taxon>
    </lineage>
</organism>
<dbReference type="InterPro" id="IPR003812">
    <property type="entry name" value="Fido"/>
</dbReference>
<gene>
    <name evidence="2" type="ORF">ACFOOG_10200</name>
</gene>
<dbReference type="PANTHER" id="PTHR13504">
    <property type="entry name" value="FIDO DOMAIN-CONTAINING PROTEIN DDB_G0283145"/>
    <property type="match status" value="1"/>
</dbReference>
<dbReference type="InterPro" id="IPR036597">
    <property type="entry name" value="Fido-like_dom_sf"/>
</dbReference>
<dbReference type="EMBL" id="JBHRYR010000003">
    <property type="protein sequence ID" value="MFC3853201.1"/>
    <property type="molecule type" value="Genomic_DNA"/>
</dbReference>
<reference evidence="3" key="1">
    <citation type="journal article" date="2019" name="Int. J. Syst. Evol. Microbiol.">
        <title>The Global Catalogue of Microorganisms (GCM) 10K type strain sequencing project: providing services to taxonomists for standard genome sequencing and annotation.</title>
        <authorList>
            <consortium name="The Broad Institute Genomics Platform"/>
            <consortium name="The Broad Institute Genome Sequencing Center for Infectious Disease"/>
            <person name="Wu L."/>
            <person name="Ma J."/>
        </authorList>
    </citation>
    <scope>NUCLEOTIDE SEQUENCE [LARGE SCALE GENOMIC DNA]</scope>
    <source>
        <strain evidence="3">IBRC 10765</strain>
    </source>
</reference>
<protein>
    <submittedName>
        <fullName evidence="2">Fic family protein</fullName>
    </submittedName>
</protein>
<accession>A0ABV8A0Q5</accession>
<dbReference type="SUPFAM" id="SSF140931">
    <property type="entry name" value="Fic-like"/>
    <property type="match status" value="1"/>
</dbReference>
<evidence type="ECO:0000259" key="1">
    <source>
        <dbReference type="PROSITE" id="PS51459"/>
    </source>
</evidence>
<dbReference type="RefSeq" id="WP_380696132.1">
    <property type="nucleotide sequence ID" value="NZ_JBHRYR010000003.1"/>
</dbReference>
<proteinExistence type="predicted"/>
<dbReference type="Gene3D" id="1.10.3290.10">
    <property type="entry name" value="Fido-like domain"/>
    <property type="match status" value="1"/>
</dbReference>
<evidence type="ECO:0000313" key="2">
    <source>
        <dbReference type="EMBL" id="MFC3853201.1"/>
    </source>
</evidence>
<sequence length="236" mass="26712">MVPQDYMWAMKPNVPLALQLAKRDVPALVYDAVNLEGVAMTLPEVQTILDGITVGGHKISDQNMALNQAKAWERLFDLVGKGPFRFDKDTALLLYGIAGKEEALEWGNFRSGYVSIVGADYEPPAPNELDDRWVEIQQMVEREPDTYDQAITAFLQMARAQFFWDVNKRMGRFMMNGILLAAGFPIINVPAKRQQEFNTLMLDFYASNDMVPMNAFLRSCLDPKVVRNFKLDLPIG</sequence>
<dbReference type="InterPro" id="IPR040198">
    <property type="entry name" value="Fido_containing"/>
</dbReference>
<dbReference type="PROSITE" id="PS51459">
    <property type="entry name" value="FIDO"/>
    <property type="match status" value="1"/>
</dbReference>
<feature type="domain" description="Fido" evidence="1">
    <location>
        <begin position="86"/>
        <end position="219"/>
    </location>
</feature>
<comment type="caution">
    <text evidence="2">The sequence shown here is derived from an EMBL/GenBank/DDBJ whole genome shotgun (WGS) entry which is preliminary data.</text>
</comment>
<name>A0ABV8A0Q5_9GAMM</name>